<protein>
    <submittedName>
        <fullName evidence="2">WhiB family transcriptional regulator</fullName>
    </submittedName>
</protein>
<dbReference type="AlphaFoldDB" id="A0AA41QFA1"/>
<name>A0AA41QFA1_9MICO</name>
<evidence type="ECO:0000313" key="3">
    <source>
        <dbReference type="Proteomes" id="UP001165405"/>
    </source>
</evidence>
<dbReference type="PROSITE" id="PS51674">
    <property type="entry name" value="4FE4S_WBL"/>
    <property type="match status" value="1"/>
</dbReference>
<sequence length="89" mass="9486">MNTSWMLGAACARDELRDLPWVAEPEDVTVWDRHLMAKVCAACPVLEACAVAVATTPTTAGFWAGHDRTVPDLPEQPALPGLESVGRAA</sequence>
<reference evidence="2" key="1">
    <citation type="submission" date="2022-01" db="EMBL/GenBank/DDBJ databases">
        <title>Antribacter sp. nov., isolated from Guizhou of China.</title>
        <authorList>
            <person name="Chengliang C."/>
            <person name="Ya Z."/>
        </authorList>
    </citation>
    <scope>NUCLEOTIDE SEQUENCE</scope>
    <source>
        <strain evidence="2">KLBMP 9083</strain>
    </source>
</reference>
<keyword evidence="3" id="KW-1185">Reference proteome</keyword>
<evidence type="ECO:0000259" key="1">
    <source>
        <dbReference type="PROSITE" id="PS51674"/>
    </source>
</evidence>
<dbReference type="Pfam" id="PF02467">
    <property type="entry name" value="Whib"/>
    <property type="match status" value="1"/>
</dbReference>
<feature type="domain" description="4Fe-4S Wbl-type" evidence="1">
    <location>
        <begin position="10"/>
        <end position="73"/>
    </location>
</feature>
<proteinExistence type="predicted"/>
<gene>
    <name evidence="2" type="ORF">L1785_12200</name>
</gene>
<dbReference type="InterPro" id="IPR034768">
    <property type="entry name" value="4FE4S_WBL"/>
</dbReference>
<dbReference type="EMBL" id="JAKGSG010000034">
    <property type="protein sequence ID" value="MCF4121745.1"/>
    <property type="molecule type" value="Genomic_DNA"/>
</dbReference>
<dbReference type="Proteomes" id="UP001165405">
    <property type="component" value="Unassembled WGS sequence"/>
</dbReference>
<organism evidence="2 3">
    <name type="scientific">Antribacter soli</name>
    <dbReference type="NCBI Taxonomy" id="2910976"/>
    <lineage>
        <taxon>Bacteria</taxon>
        <taxon>Bacillati</taxon>
        <taxon>Actinomycetota</taxon>
        <taxon>Actinomycetes</taxon>
        <taxon>Micrococcales</taxon>
        <taxon>Promicromonosporaceae</taxon>
        <taxon>Antribacter</taxon>
    </lineage>
</organism>
<accession>A0AA41QFA1</accession>
<evidence type="ECO:0000313" key="2">
    <source>
        <dbReference type="EMBL" id="MCF4121745.1"/>
    </source>
</evidence>
<dbReference type="RefSeq" id="WP_236089542.1">
    <property type="nucleotide sequence ID" value="NZ_JAKGSG010000034.1"/>
</dbReference>
<comment type="caution">
    <text evidence="2">The sequence shown here is derived from an EMBL/GenBank/DDBJ whole genome shotgun (WGS) entry which is preliminary data.</text>
</comment>